<evidence type="ECO:0000313" key="2">
    <source>
        <dbReference type="EMBL" id="KAF0923908.1"/>
    </source>
</evidence>
<organism evidence="2 3">
    <name type="scientific">Oryza meyeriana var. granulata</name>
    <dbReference type="NCBI Taxonomy" id="110450"/>
    <lineage>
        <taxon>Eukaryota</taxon>
        <taxon>Viridiplantae</taxon>
        <taxon>Streptophyta</taxon>
        <taxon>Embryophyta</taxon>
        <taxon>Tracheophyta</taxon>
        <taxon>Spermatophyta</taxon>
        <taxon>Magnoliopsida</taxon>
        <taxon>Liliopsida</taxon>
        <taxon>Poales</taxon>
        <taxon>Poaceae</taxon>
        <taxon>BOP clade</taxon>
        <taxon>Oryzoideae</taxon>
        <taxon>Oryzeae</taxon>
        <taxon>Oryzinae</taxon>
        <taxon>Oryza</taxon>
        <taxon>Oryza meyeriana</taxon>
    </lineage>
</organism>
<feature type="region of interest" description="Disordered" evidence="1">
    <location>
        <begin position="1"/>
        <end position="30"/>
    </location>
</feature>
<proteinExistence type="predicted"/>
<comment type="caution">
    <text evidence="2">The sequence shown here is derived from an EMBL/GenBank/DDBJ whole genome shotgun (WGS) entry which is preliminary data.</text>
</comment>
<accession>A0A6G1EGJ0</accession>
<dbReference type="Proteomes" id="UP000479710">
    <property type="component" value="Unassembled WGS sequence"/>
</dbReference>
<evidence type="ECO:0000313" key="3">
    <source>
        <dbReference type="Proteomes" id="UP000479710"/>
    </source>
</evidence>
<reference evidence="2 3" key="1">
    <citation type="submission" date="2019-11" db="EMBL/GenBank/DDBJ databases">
        <title>Whole genome sequence of Oryza granulata.</title>
        <authorList>
            <person name="Li W."/>
        </authorList>
    </citation>
    <scope>NUCLEOTIDE SEQUENCE [LARGE SCALE GENOMIC DNA]</scope>
    <source>
        <strain evidence="3">cv. Menghai</strain>
        <tissue evidence="2">Leaf</tissue>
    </source>
</reference>
<dbReference type="AlphaFoldDB" id="A0A6G1EGJ0"/>
<feature type="compositionally biased region" description="Basic and acidic residues" evidence="1">
    <location>
        <begin position="56"/>
        <end position="69"/>
    </location>
</feature>
<keyword evidence="3" id="KW-1185">Reference proteome</keyword>
<sequence length="107" mass="11469">MALISDNSPHTNNSPLNNLGDSTTSLGSNGQTSAQILALPWIDSSKSTGSLVTTPEGDRRSQASAHHEDEAELPFDGLVSEPYEFEIRKKRGLSKEAKLLKTSAGKM</sequence>
<gene>
    <name evidence="2" type="ORF">E2562_007749</name>
</gene>
<feature type="region of interest" description="Disordered" evidence="1">
    <location>
        <begin position="46"/>
        <end position="75"/>
    </location>
</feature>
<evidence type="ECO:0000256" key="1">
    <source>
        <dbReference type="SAM" id="MobiDB-lite"/>
    </source>
</evidence>
<protein>
    <submittedName>
        <fullName evidence="2">Uncharacterized protein</fullName>
    </submittedName>
</protein>
<dbReference type="EMBL" id="SPHZ02000003">
    <property type="protein sequence ID" value="KAF0923908.1"/>
    <property type="molecule type" value="Genomic_DNA"/>
</dbReference>
<name>A0A6G1EGJ0_9ORYZ</name>